<reference evidence="3 4" key="1">
    <citation type="submission" date="2018-11" db="EMBL/GenBank/DDBJ databases">
        <title>Sequencing the genomes of 1000 actinobacteria strains.</title>
        <authorList>
            <person name="Klenk H.-P."/>
        </authorList>
    </citation>
    <scope>NUCLEOTIDE SEQUENCE [LARGE SCALE GENOMIC DNA]</scope>
    <source>
        <strain evidence="3 4">DSM 14418</strain>
    </source>
</reference>
<dbReference type="RefSeq" id="WP_170175271.1">
    <property type="nucleotide sequence ID" value="NZ_RKRA01000001.1"/>
</dbReference>
<evidence type="ECO:0000256" key="2">
    <source>
        <dbReference type="SAM" id="Phobius"/>
    </source>
</evidence>
<feature type="region of interest" description="Disordered" evidence="1">
    <location>
        <begin position="41"/>
        <end position="69"/>
    </location>
</feature>
<feature type="compositionally biased region" description="Low complexity" evidence="1">
    <location>
        <begin position="49"/>
        <end position="62"/>
    </location>
</feature>
<name>A0A3N4Z5V9_9MICO</name>
<evidence type="ECO:0000313" key="3">
    <source>
        <dbReference type="EMBL" id="RPF27743.1"/>
    </source>
</evidence>
<evidence type="ECO:0000313" key="4">
    <source>
        <dbReference type="Proteomes" id="UP000280726"/>
    </source>
</evidence>
<feature type="transmembrane region" description="Helical" evidence="2">
    <location>
        <begin position="12"/>
        <end position="33"/>
    </location>
</feature>
<protein>
    <submittedName>
        <fullName evidence="3">Uncharacterized protein</fullName>
    </submittedName>
</protein>
<dbReference type="EMBL" id="RKRA01000001">
    <property type="protein sequence ID" value="RPF27743.1"/>
    <property type="molecule type" value="Genomic_DNA"/>
</dbReference>
<comment type="caution">
    <text evidence="3">The sequence shown here is derived from an EMBL/GenBank/DDBJ whole genome shotgun (WGS) entry which is preliminary data.</text>
</comment>
<keyword evidence="2" id="KW-0472">Membrane</keyword>
<keyword evidence="4" id="KW-1185">Reference proteome</keyword>
<organism evidence="3 4">
    <name type="scientific">Georgenia muralis</name>
    <dbReference type="NCBI Taxonomy" id="154117"/>
    <lineage>
        <taxon>Bacteria</taxon>
        <taxon>Bacillati</taxon>
        <taxon>Actinomycetota</taxon>
        <taxon>Actinomycetes</taxon>
        <taxon>Micrococcales</taxon>
        <taxon>Bogoriellaceae</taxon>
        <taxon>Georgenia</taxon>
    </lineage>
</organism>
<accession>A0A3N4Z5V9</accession>
<sequence>MAQAGARRLSGGEIAVVVVSLLLVAAFVVMLAVRLSTADGAGAAGADGGSTPTGTAAPSGTSEASTAPPAGTDLSGVAFDFVSPSGNIACDIDGERALCGIVAFDYAEEIPEAETRACDGTVGHYLQVTADGASLVCDTSGQAPAVSPGTAVLDYGQTESADGFTCESSETGMTCTHDESGYSFSVRRAGYTLS</sequence>
<keyword evidence="2" id="KW-0812">Transmembrane</keyword>
<dbReference type="Proteomes" id="UP000280726">
    <property type="component" value="Unassembled WGS sequence"/>
</dbReference>
<gene>
    <name evidence="3" type="ORF">EDD32_2237</name>
</gene>
<proteinExistence type="predicted"/>
<dbReference type="AlphaFoldDB" id="A0A3N4Z5V9"/>
<keyword evidence="2" id="KW-1133">Transmembrane helix</keyword>
<evidence type="ECO:0000256" key="1">
    <source>
        <dbReference type="SAM" id="MobiDB-lite"/>
    </source>
</evidence>